<keyword evidence="2" id="KW-1185">Reference proteome</keyword>
<dbReference type="EMBL" id="BSSD01000002">
    <property type="protein sequence ID" value="GLW90772.1"/>
    <property type="molecule type" value="Genomic_DNA"/>
</dbReference>
<organism evidence="1 2">
    <name type="scientific">Actinokineospora globicatena</name>
    <dbReference type="NCBI Taxonomy" id="103729"/>
    <lineage>
        <taxon>Bacteria</taxon>
        <taxon>Bacillati</taxon>
        <taxon>Actinomycetota</taxon>
        <taxon>Actinomycetes</taxon>
        <taxon>Pseudonocardiales</taxon>
        <taxon>Pseudonocardiaceae</taxon>
        <taxon>Actinokineospora</taxon>
    </lineage>
</organism>
<accession>A0A9W6QLI0</accession>
<reference evidence="1" key="1">
    <citation type="submission" date="2023-02" db="EMBL/GenBank/DDBJ databases">
        <title>Actinokineospora globicatena NBRC 15670.</title>
        <authorList>
            <person name="Ichikawa N."/>
            <person name="Sato H."/>
            <person name="Tonouchi N."/>
        </authorList>
    </citation>
    <scope>NUCLEOTIDE SEQUENCE</scope>
    <source>
        <strain evidence="1">NBRC 15670</strain>
    </source>
</reference>
<proteinExistence type="predicted"/>
<sequence>MARSDRLATLSSARAPLWRGLDYGPAVVVLSPSATRPRELPDAWRPLEQLYQVAWCAVPPQAGGAGSLDRLEDVLETLADRTTRTQVVAHTALTEVACQVVAEFPEIVRGLVLVGQGRVRELTGVPTTVVPVLGDPVGPGVLARPGVVADVAEALAVGERRIRTRPRLAGVLGLAGTLGLVASDTPGGVAVNG</sequence>
<evidence type="ECO:0000313" key="1">
    <source>
        <dbReference type="EMBL" id="GLW90772.1"/>
    </source>
</evidence>
<comment type="caution">
    <text evidence="1">The sequence shown here is derived from an EMBL/GenBank/DDBJ whole genome shotgun (WGS) entry which is preliminary data.</text>
</comment>
<gene>
    <name evidence="1" type="ORF">Aglo03_15880</name>
</gene>
<evidence type="ECO:0000313" key="2">
    <source>
        <dbReference type="Proteomes" id="UP001165042"/>
    </source>
</evidence>
<dbReference type="AlphaFoldDB" id="A0A9W6QLI0"/>
<dbReference type="RefSeq" id="WP_285609188.1">
    <property type="nucleotide sequence ID" value="NZ_BSSD01000002.1"/>
</dbReference>
<dbReference type="Proteomes" id="UP001165042">
    <property type="component" value="Unassembled WGS sequence"/>
</dbReference>
<name>A0A9W6QLI0_9PSEU</name>
<protein>
    <submittedName>
        <fullName evidence="1">Uncharacterized protein</fullName>
    </submittedName>
</protein>